<evidence type="ECO:0000256" key="1">
    <source>
        <dbReference type="SAM" id="SignalP"/>
    </source>
</evidence>
<name>A0ABX5GYF0_PHOAN</name>
<protein>
    <recommendedName>
        <fullName evidence="4">Secreted protein</fullName>
    </recommendedName>
</protein>
<sequence>MKCKLIAAFSLFLLTLPVMAGGESLPTGENEKDDFEIIFKHSELSQDFDHEKSRQKTVSSILGQKGKNNVRVDLVDQIKEIADGARLYMDQLYVYSRAHDSFMISETPEQAYNAYLMMDAVKNCMSSFKGLGRVGATALIMKLVGKKVDTEVRKMAVVKAESLLERKNFPHLNVHENYGDYCRYTSPQQSSNQ</sequence>
<gene>
    <name evidence="2" type="ORF">C0W27_21975</name>
</gene>
<feature type="chain" id="PRO_5047112467" description="Secreted protein" evidence="1">
    <location>
        <begin position="21"/>
        <end position="193"/>
    </location>
</feature>
<dbReference type="EMBL" id="PYOU01000032">
    <property type="protein sequence ID" value="PSX01659.1"/>
    <property type="molecule type" value="Genomic_DNA"/>
</dbReference>
<keyword evidence="1" id="KW-0732">Signal</keyword>
<feature type="signal peptide" evidence="1">
    <location>
        <begin position="1"/>
        <end position="20"/>
    </location>
</feature>
<organism evidence="2 3">
    <name type="scientific">Photobacterium angustum</name>
    <dbReference type="NCBI Taxonomy" id="661"/>
    <lineage>
        <taxon>Bacteria</taxon>
        <taxon>Pseudomonadati</taxon>
        <taxon>Pseudomonadota</taxon>
        <taxon>Gammaproteobacteria</taxon>
        <taxon>Vibrionales</taxon>
        <taxon>Vibrionaceae</taxon>
        <taxon>Photobacterium</taxon>
    </lineage>
</organism>
<evidence type="ECO:0000313" key="2">
    <source>
        <dbReference type="EMBL" id="PSX01659.1"/>
    </source>
</evidence>
<dbReference type="RefSeq" id="WP_045152766.1">
    <property type="nucleotide sequence ID" value="NZ_JZSW01000007.1"/>
</dbReference>
<evidence type="ECO:0008006" key="4">
    <source>
        <dbReference type="Google" id="ProtNLM"/>
    </source>
</evidence>
<evidence type="ECO:0000313" key="3">
    <source>
        <dbReference type="Proteomes" id="UP000240989"/>
    </source>
</evidence>
<proteinExistence type="predicted"/>
<accession>A0ABX5GYF0</accession>
<reference evidence="2 3" key="1">
    <citation type="submission" date="2018-01" db="EMBL/GenBank/DDBJ databases">
        <title>Whole genome sequencing of Histamine producing bacteria.</title>
        <authorList>
            <person name="Butler K."/>
        </authorList>
    </citation>
    <scope>NUCLEOTIDE SEQUENCE [LARGE SCALE GENOMIC DNA]</scope>
    <source>
        <strain evidence="2 3">A6-1</strain>
    </source>
</reference>
<keyword evidence="3" id="KW-1185">Reference proteome</keyword>
<dbReference type="Proteomes" id="UP000240989">
    <property type="component" value="Unassembled WGS sequence"/>
</dbReference>
<comment type="caution">
    <text evidence="2">The sequence shown here is derived from an EMBL/GenBank/DDBJ whole genome shotgun (WGS) entry which is preliminary data.</text>
</comment>